<dbReference type="EMBL" id="AUBJ02000001">
    <property type="protein sequence ID" value="MCP2331436.1"/>
    <property type="molecule type" value="Genomic_DNA"/>
</dbReference>
<dbReference type="Pfam" id="PF25362">
    <property type="entry name" value="bPH_11"/>
    <property type="match status" value="1"/>
</dbReference>
<protein>
    <recommendedName>
        <fullName evidence="1">PH domain-containing protein</fullName>
    </recommendedName>
</protein>
<dbReference type="RefSeq" id="WP_026418869.1">
    <property type="nucleotide sequence ID" value="NZ_AUBJ02000001.1"/>
</dbReference>
<accession>A0ABT1JI39</accession>
<comment type="caution">
    <text evidence="2">The sequence shown here is derived from an EMBL/GenBank/DDBJ whole genome shotgun (WGS) entry which is preliminary data.</text>
</comment>
<dbReference type="InterPro" id="IPR057446">
    <property type="entry name" value="PH_bac"/>
</dbReference>
<sequence length="174" mass="18872">MIRLLLTLLVLAVFALCVYGMWRGWQRRATRQEALLGDFPAPPAGALTDPALLPELTGVYVGATSGGNWQDRIVVGDLGHRSVATLRLLPAGLLVDRVAASPIWIAAADLVDARLDSKLAGKVMPGDGLLVVSWQHGEYVLDLAFRADDRADDETWVERIRAVAEESTTTRTTP</sequence>
<evidence type="ECO:0000313" key="2">
    <source>
        <dbReference type="EMBL" id="MCP2331436.1"/>
    </source>
</evidence>
<organism evidence="2 3">
    <name type="scientific">Actinoalloteichus caeruleus DSM 43889</name>
    <dbReference type="NCBI Taxonomy" id="1120930"/>
    <lineage>
        <taxon>Bacteria</taxon>
        <taxon>Bacillati</taxon>
        <taxon>Actinomycetota</taxon>
        <taxon>Actinomycetes</taxon>
        <taxon>Pseudonocardiales</taxon>
        <taxon>Pseudonocardiaceae</taxon>
        <taxon>Actinoalloteichus</taxon>
        <taxon>Actinoalloteichus cyanogriseus</taxon>
    </lineage>
</organism>
<name>A0ABT1JI39_ACTCY</name>
<keyword evidence="3" id="KW-1185">Reference proteome</keyword>
<proteinExistence type="predicted"/>
<evidence type="ECO:0000313" key="3">
    <source>
        <dbReference type="Proteomes" id="UP000791080"/>
    </source>
</evidence>
<reference evidence="2 3" key="1">
    <citation type="submission" date="2022-06" db="EMBL/GenBank/DDBJ databases">
        <title>Genomic Encyclopedia of Type Strains, Phase I: the one thousand microbial genomes (KMG-I) project.</title>
        <authorList>
            <person name="Kyrpides N."/>
        </authorList>
    </citation>
    <scope>NUCLEOTIDE SEQUENCE [LARGE SCALE GENOMIC DNA]</scope>
    <source>
        <strain evidence="2 3">DSM 43889</strain>
    </source>
</reference>
<feature type="domain" description="PH" evidence="1">
    <location>
        <begin position="37"/>
        <end position="160"/>
    </location>
</feature>
<evidence type="ECO:0000259" key="1">
    <source>
        <dbReference type="Pfam" id="PF25362"/>
    </source>
</evidence>
<gene>
    <name evidence="2" type="ORF">G443_001706</name>
</gene>
<dbReference type="Proteomes" id="UP000791080">
    <property type="component" value="Unassembled WGS sequence"/>
</dbReference>